<reference evidence="3" key="1">
    <citation type="submission" date="2016-02" db="EMBL/GenBank/DDBJ databases">
        <authorList>
            <person name="Wibberg D."/>
        </authorList>
    </citation>
    <scope>NUCLEOTIDE SEQUENCE [LARGE SCALE GENOMIC DNA]</scope>
</reference>
<gene>
    <name evidence="2" type="ORF">FDG2_4455</name>
</gene>
<dbReference type="Proteomes" id="UP000199013">
    <property type="component" value="Unassembled WGS sequence"/>
</dbReference>
<feature type="region of interest" description="Disordered" evidence="1">
    <location>
        <begin position="1"/>
        <end position="26"/>
    </location>
</feature>
<sequence length="295" mass="28830">MTGPCRGRAAAGSAVGPSVNARPGACPDPYPTRWVDVFYRTSITGVCGRPVGLMVEPPKGPKATRSYFCALPAAQISDHVRAEGDGIMLLSRQRSGSRSGRSGRPRSPVIWGETMMNRSALAAGGAGRQLATVFLVMSVVGALLGGAASYLTTGGAEISQSGTAVVSAVPEVSPGVTAAAPMASPGGGVAPVVGVSPGATVAVTALPAARTQDPGAQPGGQPADAGTTVVDDGPSTNNTDAAGLAGSASPAPVSSAQQPAPGPVTTAPEPGSTAPAPGPMPSSAKPTPVPPQNSR</sequence>
<dbReference type="AlphaFoldDB" id="A0A1C3P5W6"/>
<feature type="compositionally biased region" description="Low complexity" evidence="1">
    <location>
        <begin position="241"/>
        <end position="259"/>
    </location>
</feature>
<name>A0A1C3P5W6_9ACTN</name>
<organism evidence="2 3">
    <name type="scientific">Candidatus Protofrankia californiensis</name>
    <dbReference type="NCBI Taxonomy" id="1839754"/>
    <lineage>
        <taxon>Bacteria</taxon>
        <taxon>Bacillati</taxon>
        <taxon>Actinomycetota</taxon>
        <taxon>Actinomycetes</taxon>
        <taxon>Frankiales</taxon>
        <taxon>Frankiaceae</taxon>
        <taxon>Protofrankia</taxon>
    </lineage>
</organism>
<keyword evidence="3" id="KW-1185">Reference proteome</keyword>
<protein>
    <submittedName>
        <fullName evidence="2">Putative membrane protein</fullName>
    </submittedName>
</protein>
<feature type="compositionally biased region" description="Low complexity" evidence="1">
    <location>
        <begin position="212"/>
        <end position="226"/>
    </location>
</feature>
<feature type="region of interest" description="Disordered" evidence="1">
    <location>
        <begin position="210"/>
        <end position="295"/>
    </location>
</feature>
<evidence type="ECO:0000313" key="3">
    <source>
        <dbReference type="Proteomes" id="UP000199013"/>
    </source>
</evidence>
<proteinExistence type="predicted"/>
<accession>A0A1C3P5W6</accession>
<dbReference type="EMBL" id="FLUV01001869">
    <property type="protein sequence ID" value="SBW25205.1"/>
    <property type="molecule type" value="Genomic_DNA"/>
</dbReference>
<evidence type="ECO:0000313" key="2">
    <source>
        <dbReference type="EMBL" id="SBW25205.1"/>
    </source>
</evidence>
<evidence type="ECO:0000256" key="1">
    <source>
        <dbReference type="SAM" id="MobiDB-lite"/>
    </source>
</evidence>